<protein>
    <recommendedName>
        <fullName evidence="3">Gelsolin</fullName>
    </recommendedName>
</protein>
<gene>
    <name evidence="1" type="ORF">OTI717_LOCUS29918</name>
</gene>
<reference evidence="1" key="1">
    <citation type="submission" date="2021-02" db="EMBL/GenBank/DDBJ databases">
        <authorList>
            <person name="Nowell W R."/>
        </authorList>
    </citation>
    <scope>NUCLEOTIDE SEQUENCE</scope>
</reference>
<accession>A0A819PIE8</accession>
<dbReference type="AlphaFoldDB" id="A0A819PIE8"/>
<evidence type="ECO:0008006" key="3">
    <source>
        <dbReference type="Google" id="ProtNLM"/>
    </source>
</evidence>
<name>A0A819PIE8_9BILA</name>
<proteinExistence type="predicted"/>
<evidence type="ECO:0000313" key="2">
    <source>
        <dbReference type="Proteomes" id="UP000663823"/>
    </source>
</evidence>
<dbReference type="EMBL" id="CAJOAX010007767">
    <property type="protein sequence ID" value="CAF4017693.1"/>
    <property type="molecule type" value="Genomic_DNA"/>
</dbReference>
<sequence>HYGDLVVLWYGEKNSSLETALIEYLIPDDITLILFSTEEQL</sequence>
<feature type="non-terminal residue" evidence="1">
    <location>
        <position position="1"/>
    </location>
</feature>
<dbReference type="Proteomes" id="UP000663823">
    <property type="component" value="Unassembled WGS sequence"/>
</dbReference>
<organism evidence="1 2">
    <name type="scientific">Rotaria sordida</name>
    <dbReference type="NCBI Taxonomy" id="392033"/>
    <lineage>
        <taxon>Eukaryota</taxon>
        <taxon>Metazoa</taxon>
        <taxon>Spiralia</taxon>
        <taxon>Gnathifera</taxon>
        <taxon>Rotifera</taxon>
        <taxon>Eurotatoria</taxon>
        <taxon>Bdelloidea</taxon>
        <taxon>Philodinida</taxon>
        <taxon>Philodinidae</taxon>
        <taxon>Rotaria</taxon>
    </lineage>
</organism>
<evidence type="ECO:0000313" key="1">
    <source>
        <dbReference type="EMBL" id="CAF4017693.1"/>
    </source>
</evidence>
<comment type="caution">
    <text evidence="1">The sequence shown here is derived from an EMBL/GenBank/DDBJ whole genome shotgun (WGS) entry which is preliminary data.</text>
</comment>